<reference evidence="2 3" key="1">
    <citation type="submission" date="2018-10" db="EMBL/GenBank/DDBJ databases">
        <title>Genomic Encyclopedia of Type Strains, Phase IV (KMG-IV): sequencing the most valuable type-strain genomes for metagenomic binning, comparative biology and taxonomic classification.</title>
        <authorList>
            <person name="Goeker M."/>
        </authorList>
    </citation>
    <scope>NUCLEOTIDE SEQUENCE [LARGE SCALE GENOMIC DNA]</scope>
    <source>
        <strain evidence="2 3">DSM 26916</strain>
    </source>
</reference>
<dbReference type="Pfam" id="PF05036">
    <property type="entry name" value="SPOR"/>
    <property type="match status" value="1"/>
</dbReference>
<keyword evidence="3" id="KW-1185">Reference proteome</keyword>
<dbReference type="PROSITE" id="PS51724">
    <property type="entry name" value="SPOR"/>
    <property type="match status" value="1"/>
</dbReference>
<evidence type="ECO:0000259" key="1">
    <source>
        <dbReference type="PROSITE" id="PS51724"/>
    </source>
</evidence>
<accession>A0A497XJ16</accession>
<gene>
    <name evidence="2" type="ORF">DFR35_0456</name>
</gene>
<dbReference type="GO" id="GO:0042834">
    <property type="term" value="F:peptidoglycan binding"/>
    <property type="evidence" value="ECO:0007669"/>
    <property type="project" value="InterPro"/>
</dbReference>
<dbReference type="AlphaFoldDB" id="A0A497XJ16"/>
<name>A0A497XJ16_9PROT</name>
<protein>
    <submittedName>
        <fullName evidence="2">Sporulation related protein</fullName>
    </submittedName>
</protein>
<dbReference type="OrthoDB" id="5298866at2"/>
<sequence>MRVFRAFFLLLVLANLGFFAWTKGYLGGQESGREPQRLASQIVPEKLRIVAAAPVVTAPAAPSPAWLACRVVTGLPLAEVEAFKAELVGFNVEVKPAEGTTSYWVHIPPQASKAAADKKAAELRALGIKDFYIMQDEGPSLNAISLGLFKNEAAAGELLQNMIKRGVRSARIEVRQTPARHTRVLVKGPSELLDRRLPGLVAKMPGAATTECP</sequence>
<dbReference type="SUPFAM" id="SSF110997">
    <property type="entry name" value="Sporulation related repeat"/>
    <property type="match status" value="1"/>
</dbReference>
<dbReference type="InterPro" id="IPR007730">
    <property type="entry name" value="SPOR-like_dom"/>
</dbReference>
<organism evidence="2 3">
    <name type="scientific">Sulfurisoma sediminicola</name>
    <dbReference type="NCBI Taxonomy" id="1381557"/>
    <lineage>
        <taxon>Bacteria</taxon>
        <taxon>Pseudomonadati</taxon>
        <taxon>Pseudomonadota</taxon>
        <taxon>Betaproteobacteria</taxon>
        <taxon>Nitrosomonadales</taxon>
        <taxon>Sterolibacteriaceae</taxon>
        <taxon>Sulfurisoma</taxon>
    </lineage>
</organism>
<dbReference type="Proteomes" id="UP000268908">
    <property type="component" value="Unassembled WGS sequence"/>
</dbReference>
<dbReference type="RefSeq" id="WP_121239853.1">
    <property type="nucleotide sequence ID" value="NZ_BHVV01000001.1"/>
</dbReference>
<feature type="domain" description="SPOR" evidence="1">
    <location>
        <begin position="97"/>
        <end position="175"/>
    </location>
</feature>
<proteinExistence type="predicted"/>
<comment type="caution">
    <text evidence="2">The sequence shown here is derived from an EMBL/GenBank/DDBJ whole genome shotgun (WGS) entry which is preliminary data.</text>
</comment>
<evidence type="ECO:0000313" key="2">
    <source>
        <dbReference type="EMBL" id="RLJ67903.1"/>
    </source>
</evidence>
<dbReference type="InterPro" id="IPR036680">
    <property type="entry name" value="SPOR-like_sf"/>
</dbReference>
<dbReference type="EMBL" id="RCCI01000004">
    <property type="protein sequence ID" value="RLJ67903.1"/>
    <property type="molecule type" value="Genomic_DNA"/>
</dbReference>
<evidence type="ECO:0000313" key="3">
    <source>
        <dbReference type="Proteomes" id="UP000268908"/>
    </source>
</evidence>